<feature type="transmembrane region" description="Helical" evidence="9">
    <location>
        <begin position="228"/>
        <end position="248"/>
    </location>
</feature>
<accession>E4X8W6</accession>
<dbReference type="PANTHER" id="PTHR14083:SF0">
    <property type="entry name" value="YIP1D-INTERACTING FACTOR 1, ISOFORM C"/>
    <property type="match status" value="1"/>
</dbReference>
<evidence type="ECO:0000256" key="3">
    <source>
        <dbReference type="ARBA" id="ARBA00022692"/>
    </source>
</evidence>
<dbReference type="GO" id="GO:0005789">
    <property type="term" value="C:endoplasmic reticulum membrane"/>
    <property type="evidence" value="ECO:0007669"/>
    <property type="project" value="UniProtKB-SubCell"/>
</dbReference>
<evidence type="ECO:0000256" key="4">
    <source>
        <dbReference type="ARBA" id="ARBA00022824"/>
    </source>
</evidence>
<dbReference type="GO" id="GO:0005793">
    <property type="term" value="C:endoplasmic reticulum-Golgi intermediate compartment"/>
    <property type="evidence" value="ECO:0007669"/>
    <property type="project" value="UniProtKB-UniRule"/>
</dbReference>
<feature type="region of interest" description="Disordered" evidence="10">
    <location>
        <begin position="1"/>
        <end position="74"/>
    </location>
</feature>
<organism evidence="11">
    <name type="scientific">Oikopleura dioica</name>
    <name type="common">Tunicate</name>
    <dbReference type="NCBI Taxonomy" id="34765"/>
    <lineage>
        <taxon>Eukaryota</taxon>
        <taxon>Metazoa</taxon>
        <taxon>Chordata</taxon>
        <taxon>Tunicata</taxon>
        <taxon>Appendicularia</taxon>
        <taxon>Copelata</taxon>
        <taxon>Oikopleuridae</taxon>
        <taxon>Oikopleura</taxon>
    </lineage>
</organism>
<dbReference type="AlphaFoldDB" id="E4X8W6"/>
<dbReference type="PANTHER" id="PTHR14083">
    <property type="entry name" value="YIP1 INTERACTING FACTOR HOMOLOG YIF1 PROTEIN"/>
    <property type="match status" value="1"/>
</dbReference>
<name>E4X8W6_OIKDI</name>
<keyword evidence="12" id="KW-1185">Reference proteome</keyword>
<feature type="transmembrane region" description="Helical" evidence="9">
    <location>
        <begin position="194"/>
        <end position="216"/>
    </location>
</feature>
<dbReference type="EMBL" id="FN653030">
    <property type="protein sequence ID" value="CBY18894.1"/>
    <property type="molecule type" value="Genomic_DNA"/>
</dbReference>
<dbReference type="OrthoDB" id="337750at2759"/>
<evidence type="ECO:0000313" key="11">
    <source>
        <dbReference type="EMBL" id="CBY18894.1"/>
    </source>
</evidence>
<keyword evidence="3 9" id="KW-0812">Transmembrane</keyword>
<feature type="transmembrane region" description="Helical" evidence="9">
    <location>
        <begin position="254"/>
        <end position="270"/>
    </location>
</feature>
<keyword evidence="4 9" id="KW-0256">Endoplasmic reticulum</keyword>
<evidence type="ECO:0000256" key="8">
    <source>
        <dbReference type="ARBA" id="ARBA00023136"/>
    </source>
</evidence>
<comment type="subcellular location">
    <subcellularLocation>
        <location evidence="9">Endoplasmic reticulum membrane</location>
        <topology evidence="9">Multi-pass membrane protein</topology>
    </subcellularLocation>
    <subcellularLocation>
        <location evidence="9">Golgi apparatus membrane</location>
        <topology evidence="9">Multi-pass membrane protein</topology>
    </subcellularLocation>
</comment>
<comment type="function">
    <text evidence="9">Has a role in transport between endoplasmic reticulum and Golgi.</text>
</comment>
<reference evidence="11" key="1">
    <citation type="journal article" date="2010" name="Science">
        <title>Plasticity of animal genome architecture unmasked by rapid evolution of a pelagic tunicate.</title>
        <authorList>
            <person name="Denoeud F."/>
            <person name="Henriet S."/>
            <person name="Mungpakdee S."/>
            <person name="Aury J.M."/>
            <person name="Da Silva C."/>
            <person name="Brinkmann H."/>
            <person name="Mikhaleva J."/>
            <person name="Olsen L.C."/>
            <person name="Jubin C."/>
            <person name="Canestro C."/>
            <person name="Bouquet J.M."/>
            <person name="Danks G."/>
            <person name="Poulain J."/>
            <person name="Campsteijn C."/>
            <person name="Adamski M."/>
            <person name="Cross I."/>
            <person name="Yadetie F."/>
            <person name="Muffato M."/>
            <person name="Louis A."/>
            <person name="Butcher S."/>
            <person name="Tsagkogeorga G."/>
            <person name="Konrad A."/>
            <person name="Singh S."/>
            <person name="Jensen M.F."/>
            <person name="Cong E.H."/>
            <person name="Eikeseth-Otteraa H."/>
            <person name="Noel B."/>
            <person name="Anthouard V."/>
            <person name="Porcel B.M."/>
            <person name="Kachouri-Lafond R."/>
            <person name="Nishino A."/>
            <person name="Ugolini M."/>
            <person name="Chourrout P."/>
            <person name="Nishida H."/>
            <person name="Aasland R."/>
            <person name="Huzurbazar S."/>
            <person name="Westhof E."/>
            <person name="Delsuc F."/>
            <person name="Lehrach H."/>
            <person name="Reinhardt R."/>
            <person name="Weissenbach J."/>
            <person name="Roy S.W."/>
            <person name="Artiguenave F."/>
            <person name="Postlethwait J.H."/>
            <person name="Manak J.R."/>
            <person name="Thompson E.M."/>
            <person name="Jaillon O."/>
            <person name="Du Pasquier L."/>
            <person name="Boudinot P."/>
            <person name="Liberles D.A."/>
            <person name="Volff J.N."/>
            <person name="Philippe H."/>
            <person name="Lenhard B."/>
            <person name="Roest Crollius H."/>
            <person name="Wincker P."/>
            <person name="Chourrout D."/>
        </authorList>
    </citation>
    <scope>NUCLEOTIDE SEQUENCE [LARGE SCALE GENOMIC DNA]</scope>
</reference>
<dbReference type="FunCoup" id="E4X8W6">
    <property type="interactions" value="373"/>
</dbReference>
<evidence type="ECO:0000256" key="10">
    <source>
        <dbReference type="SAM" id="MobiDB-lite"/>
    </source>
</evidence>
<dbReference type="InterPro" id="IPR005578">
    <property type="entry name" value="Yif1_fam"/>
</dbReference>
<protein>
    <recommendedName>
        <fullName evidence="9">Protein YIF1</fullName>
    </recommendedName>
</protein>
<evidence type="ECO:0000256" key="2">
    <source>
        <dbReference type="ARBA" id="ARBA00022448"/>
    </source>
</evidence>
<evidence type="ECO:0000256" key="7">
    <source>
        <dbReference type="ARBA" id="ARBA00023034"/>
    </source>
</evidence>
<keyword evidence="7 9" id="KW-0333">Golgi apparatus</keyword>
<feature type="compositionally biased region" description="Low complexity" evidence="10">
    <location>
        <begin position="34"/>
        <end position="63"/>
    </location>
</feature>
<sequence>MSNQGFEDYSSYYNPNQFGQNDGYQTSLNSPYDQQQQAYQAQQPQMQQQPQAPQMHQQPTMTQSYGQAPNPMNFIPNQQLGEMGLQMGQQFLNQHTDQLKAKAQQYIPTTRLRYLFAVDNAYVASKLKSIMLPFFKTEWHTKFQNDANNPVCPRDDENAHDMYIPAMGFITYILLAGYSIGLHGDFSPEQLGEYASGATGWLVLEVLVTLMVIFLLQIQSDLGYLDIIAFAGYKFVPIILALVCGVLSNSHAVFLGALLYGCVALCVFLVRSLKVRVQSNAAAAHGQYAAGDTRKQYLTLGIAVIQPLLCYVLTRHLSPSE</sequence>
<dbReference type="Proteomes" id="UP000001307">
    <property type="component" value="Unassembled WGS sequence"/>
</dbReference>
<dbReference type="InParanoid" id="E4X8W6"/>
<dbReference type="GO" id="GO:0015031">
    <property type="term" value="P:protein transport"/>
    <property type="evidence" value="ECO:0007669"/>
    <property type="project" value="UniProtKB-KW"/>
</dbReference>
<dbReference type="Pfam" id="PF03878">
    <property type="entry name" value="YIF1"/>
    <property type="match status" value="1"/>
</dbReference>
<keyword evidence="6 9" id="KW-1133">Transmembrane helix</keyword>
<dbReference type="GO" id="GO:0000139">
    <property type="term" value="C:Golgi membrane"/>
    <property type="evidence" value="ECO:0007669"/>
    <property type="project" value="UniProtKB-SubCell"/>
</dbReference>
<gene>
    <name evidence="11" type="ORF">GSOID_T00004311001</name>
</gene>
<comment type="similarity">
    <text evidence="1 9">Belongs to the YIF1 family.</text>
</comment>
<evidence type="ECO:0000256" key="6">
    <source>
        <dbReference type="ARBA" id="ARBA00022989"/>
    </source>
</evidence>
<keyword evidence="2 9" id="KW-0813">Transport</keyword>
<feature type="transmembrane region" description="Helical" evidence="9">
    <location>
        <begin position="163"/>
        <end position="182"/>
    </location>
</feature>
<dbReference type="GO" id="GO:0006888">
    <property type="term" value="P:endoplasmic reticulum to Golgi vesicle-mediated transport"/>
    <property type="evidence" value="ECO:0007669"/>
    <property type="project" value="UniProtKB-UniRule"/>
</dbReference>
<evidence type="ECO:0000256" key="1">
    <source>
        <dbReference type="ARBA" id="ARBA00009727"/>
    </source>
</evidence>
<evidence type="ECO:0000256" key="9">
    <source>
        <dbReference type="RuleBase" id="RU368073"/>
    </source>
</evidence>
<dbReference type="GO" id="GO:0030134">
    <property type="term" value="C:COPII-coated ER to Golgi transport vesicle"/>
    <property type="evidence" value="ECO:0007669"/>
    <property type="project" value="TreeGrafter"/>
</dbReference>
<feature type="compositionally biased region" description="Polar residues" evidence="10">
    <location>
        <begin position="1"/>
        <end position="33"/>
    </location>
</feature>
<keyword evidence="5 9" id="KW-0653">Protein transport</keyword>
<proteinExistence type="inferred from homology"/>
<keyword evidence="8 9" id="KW-0472">Membrane</keyword>
<evidence type="ECO:0000313" key="12">
    <source>
        <dbReference type="Proteomes" id="UP000001307"/>
    </source>
</evidence>
<evidence type="ECO:0000256" key="5">
    <source>
        <dbReference type="ARBA" id="ARBA00022927"/>
    </source>
</evidence>